<evidence type="ECO:0000256" key="1">
    <source>
        <dbReference type="SAM" id="MobiDB-lite"/>
    </source>
</evidence>
<dbReference type="AlphaFoldDB" id="A0A8J4WTU3"/>
<reference evidence="2" key="1">
    <citation type="submission" date="2019-05" db="EMBL/GenBank/DDBJ databases">
        <title>Annotation for the trematode Paragonimus heterotremus.</title>
        <authorList>
            <person name="Choi Y.-J."/>
        </authorList>
    </citation>
    <scope>NUCLEOTIDE SEQUENCE</scope>
    <source>
        <strain evidence="2">LC</strain>
    </source>
</reference>
<accession>A0A8J4WTU3</accession>
<gene>
    <name evidence="2" type="ORF">PHET_10363</name>
</gene>
<comment type="caution">
    <text evidence="2">The sequence shown here is derived from an EMBL/GenBank/DDBJ whole genome shotgun (WGS) entry which is preliminary data.</text>
</comment>
<protein>
    <submittedName>
        <fullName evidence="2">Uncharacterized protein</fullName>
    </submittedName>
</protein>
<evidence type="ECO:0000313" key="2">
    <source>
        <dbReference type="EMBL" id="KAF5396697.1"/>
    </source>
</evidence>
<keyword evidence="3" id="KW-1185">Reference proteome</keyword>
<dbReference type="EMBL" id="LUCH01007546">
    <property type="protein sequence ID" value="KAF5396697.1"/>
    <property type="molecule type" value="Genomic_DNA"/>
</dbReference>
<evidence type="ECO:0000313" key="3">
    <source>
        <dbReference type="Proteomes" id="UP000748531"/>
    </source>
</evidence>
<feature type="region of interest" description="Disordered" evidence="1">
    <location>
        <begin position="46"/>
        <end position="69"/>
    </location>
</feature>
<organism evidence="2 3">
    <name type="scientific">Paragonimus heterotremus</name>
    <dbReference type="NCBI Taxonomy" id="100268"/>
    <lineage>
        <taxon>Eukaryota</taxon>
        <taxon>Metazoa</taxon>
        <taxon>Spiralia</taxon>
        <taxon>Lophotrochozoa</taxon>
        <taxon>Platyhelminthes</taxon>
        <taxon>Trematoda</taxon>
        <taxon>Digenea</taxon>
        <taxon>Plagiorchiida</taxon>
        <taxon>Troglotremata</taxon>
        <taxon>Troglotrematidae</taxon>
        <taxon>Paragonimus</taxon>
    </lineage>
</organism>
<sequence length="80" mass="9583">MLNREKSQILIIRHRKLREKERMDCPERFDLKNSLHNLCERKIKNSRRISPKGITRHPDPGSEKQHEGILLYPAQHADFQ</sequence>
<feature type="compositionally biased region" description="Basic and acidic residues" evidence="1">
    <location>
        <begin position="56"/>
        <end position="67"/>
    </location>
</feature>
<dbReference type="Proteomes" id="UP000748531">
    <property type="component" value="Unassembled WGS sequence"/>
</dbReference>
<name>A0A8J4WTU3_9TREM</name>
<proteinExistence type="predicted"/>
<dbReference type="OrthoDB" id="62528at2759"/>